<organism evidence="2 3">
    <name type="scientific">Sphingobacterium haloxyli</name>
    <dbReference type="NCBI Taxonomy" id="2100533"/>
    <lineage>
        <taxon>Bacteria</taxon>
        <taxon>Pseudomonadati</taxon>
        <taxon>Bacteroidota</taxon>
        <taxon>Sphingobacteriia</taxon>
        <taxon>Sphingobacteriales</taxon>
        <taxon>Sphingobacteriaceae</taxon>
        <taxon>Sphingobacterium</taxon>
    </lineage>
</organism>
<reference evidence="2 3" key="1">
    <citation type="submission" date="2018-02" db="EMBL/GenBank/DDBJ databases">
        <title>The draft genome of Sphingobacterium sp. 5JN-11.</title>
        <authorList>
            <person name="Liu L."/>
            <person name="Li L."/>
            <person name="Liang L."/>
            <person name="Zhang X."/>
            <person name="Wang T."/>
        </authorList>
    </citation>
    <scope>NUCLEOTIDE SEQUENCE [LARGE SCALE GENOMIC DNA]</scope>
    <source>
        <strain evidence="2 3">5JN-11</strain>
    </source>
</reference>
<name>A0A2S9J9H8_9SPHI</name>
<keyword evidence="1" id="KW-0732">Signal</keyword>
<dbReference type="Gene3D" id="2.40.128.640">
    <property type="match status" value="1"/>
</dbReference>
<dbReference type="RefSeq" id="WP_105715229.1">
    <property type="nucleotide sequence ID" value="NZ_PVBQ01000001.1"/>
</dbReference>
<dbReference type="AlphaFoldDB" id="A0A2S9J9H8"/>
<dbReference type="OrthoDB" id="5348860at2"/>
<protein>
    <submittedName>
        <fullName evidence="2">Copper resistance protein NlpE</fullName>
    </submittedName>
</protein>
<proteinExistence type="predicted"/>
<dbReference type="PROSITE" id="PS51257">
    <property type="entry name" value="PROKAR_LIPOPROTEIN"/>
    <property type="match status" value="1"/>
</dbReference>
<evidence type="ECO:0000313" key="3">
    <source>
        <dbReference type="Proteomes" id="UP000239711"/>
    </source>
</evidence>
<feature type="chain" id="PRO_5015562549" evidence="1">
    <location>
        <begin position="24"/>
        <end position="158"/>
    </location>
</feature>
<comment type="caution">
    <text evidence="2">The sequence shown here is derived from an EMBL/GenBank/DDBJ whole genome shotgun (WGS) entry which is preliminary data.</text>
</comment>
<evidence type="ECO:0000256" key="1">
    <source>
        <dbReference type="SAM" id="SignalP"/>
    </source>
</evidence>
<dbReference type="Pfam" id="PF04170">
    <property type="entry name" value="NlpE"/>
    <property type="match status" value="1"/>
</dbReference>
<sequence>MKRLFYMVVAVLGLSACTSPNNSQSNSEELKDSLEDQMVSRPLEMQNPDPAHNSQNSVDWAGTYEATLPCADCPGIKTVLVLREDETFEMDREYLERDGKFEDKGTFQWQNNGSVVHLKGEDTDIKLKVGEHVLFQLDQEGNEITGDLAEHYRYKKQM</sequence>
<accession>A0A2S9J9H8</accession>
<keyword evidence="3" id="KW-1185">Reference proteome</keyword>
<gene>
    <name evidence="2" type="ORF">C5745_01850</name>
</gene>
<dbReference type="Proteomes" id="UP000239711">
    <property type="component" value="Unassembled WGS sequence"/>
</dbReference>
<feature type="signal peptide" evidence="1">
    <location>
        <begin position="1"/>
        <end position="23"/>
    </location>
</feature>
<evidence type="ECO:0000313" key="2">
    <source>
        <dbReference type="EMBL" id="PRD49387.1"/>
    </source>
</evidence>
<dbReference type="InterPro" id="IPR007298">
    <property type="entry name" value="Cu-R_lipoprotein_NlpE"/>
</dbReference>
<dbReference type="EMBL" id="PVBQ01000001">
    <property type="protein sequence ID" value="PRD49387.1"/>
    <property type="molecule type" value="Genomic_DNA"/>
</dbReference>